<dbReference type="EMBL" id="PGGM01000013">
    <property type="protein sequence ID" value="PSH61262.1"/>
    <property type="molecule type" value="Genomic_DNA"/>
</dbReference>
<evidence type="ECO:0000259" key="12">
    <source>
        <dbReference type="Pfam" id="PF08544"/>
    </source>
</evidence>
<accession>A0A2P7B470</accession>
<evidence type="ECO:0000256" key="7">
    <source>
        <dbReference type="ARBA" id="ARBA00022840"/>
    </source>
</evidence>
<dbReference type="Pfam" id="PF08544">
    <property type="entry name" value="GHMP_kinases_C"/>
    <property type="match status" value="1"/>
</dbReference>
<keyword evidence="4 10" id="KW-0808">Transferase</keyword>
<dbReference type="HAMAP" id="MF_00061">
    <property type="entry name" value="IspE"/>
    <property type="match status" value="1"/>
</dbReference>
<evidence type="ECO:0000256" key="5">
    <source>
        <dbReference type="ARBA" id="ARBA00022741"/>
    </source>
</evidence>
<dbReference type="GO" id="GO:0005524">
    <property type="term" value="F:ATP binding"/>
    <property type="evidence" value="ECO:0007669"/>
    <property type="project" value="UniProtKB-UniRule"/>
</dbReference>
<keyword evidence="14" id="KW-1185">Reference proteome</keyword>
<dbReference type="OrthoDB" id="9809438at2"/>
<dbReference type="Gene3D" id="3.30.70.890">
    <property type="entry name" value="GHMP kinase, C-terminal domain"/>
    <property type="match status" value="1"/>
</dbReference>
<dbReference type="Gene3D" id="3.30.230.10">
    <property type="match status" value="1"/>
</dbReference>
<dbReference type="InterPro" id="IPR013750">
    <property type="entry name" value="GHMP_kinase_C_dom"/>
</dbReference>
<dbReference type="GO" id="GO:0050515">
    <property type="term" value="F:4-(cytidine 5'-diphospho)-2-C-methyl-D-erythritol kinase activity"/>
    <property type="evidence" value="ECO:0007669"/>
    <property type="project" value="UniProtKB-UniRule"/>
</dbReference>
<comment type="function">
    <text evidence="10">Catalyzes the phosphorylation of the position 2 hydroxy group of 4-diphosphocytidyl-2C-methyl-D-erythritol.</text>
</comment>
<dbReference type="NCBIfam" id="TIGR00154">
    <property type="entry name" value="ispE"/>
    <property type="match status" value="1"/>
</dbReference>
<organism evidence="13 14">
    <name type="scientific">Phyllobacterium sophorae</name>
    <dbReference type="NCBI Taxonomy" id="1520277"/>
    <lineage>
        <taxon>Bacteria</taxon>
        <taxon>Pseudomonadati</taxon>
        <taxon>Pseudomonadota</taxon>
        <taxon>Alphaproteobacteria</taxon>
        <taxon>Hyphomicrobiales</taxon>
        <taxon>Phyllobacteriaceae</taxon>
        <taxon>Phyllobacterium</taxon>
    </lineage>
</organism>
<proteinExistence type="inferred from homology"/>
<evidence type="ECO:0000256" key="8">
    <source>
        <dbReference type="ARBA" id="ARBA00023229"/>
    </source>
</evidence>
<dbReference type="UniPathway" id="UPA00056">
    <property type="reaction ID" value="UER00094"/>
</dbReference>
<dbReference type="InterPro" id="IPR004424">
    <property type="entry name" value="IspE"/>
</dbReference>
<keyword evidence="5 10" id="KW-0547">Nucleotide-binding</keyword>
<dbReference type="NCBIfam" id="NF011202">
    <property type="entry name" value="PRK14608.1"/>
    <property type="match status" value="1"/>
</dbReference>
<dbReference type="AlphaFoldDB" id="A0A2P7B470"/>
<dbReference type="InterPro" id="IPR006204">
    <property type="entry name" value="GHMP_kinase_N_dom"/>
</dbReference>
<keyword evidence="7 10" id="KW-0067">ATP-binding</keyword>
<evidence type="ECO:0000256" key="2">
    <source>
        <dbReference type="ARBA" id="ARBA00012052"/>
    </source>
</evidence>
<keyword evidence="6 10" id="KW-0418">Kinase</keyword>
<protein>
    <recommendedName>
        <fullName evidence="3 10">4-diphosphocytidyl-2-C-methyl-D-erythritol kinase</fullName>
        <shortName evidence="10">CMK</shortName>
        <ecNumber evidence="2 10">2.7.1.148</ecNumber>
    </recommendedName>
    <alternativeName>
        <fullName evidence="9 10">4-(cytidine-5'-diphospho)-2-C-methyl-D-erythritol kinase</fullName>
    </alternativeName>
</protein>
<comment type="catalytic activity">
    <reaction evidence="10">
        <text>4-CDP-2-C-methyl-D-erythritol + ATP = 4-CDP-2-C-methyl-D-erythritol 2-phosphate + ADP + H(+)</text>
        <dbReference type="Rhea" id="RHEA:18437"/>
        <dbReference type="ChEBI" id="CHEBI:15378"/>
        <dbReference type="ChEBI" id="CHEBI:30616"/>
        <dbReference type="ChEBI" id="CHEBI:57823"/>
        <dbReference type="ChEBI" id="CHEBI:57919"/>
        <dbReference type="ChEBI" id="CHEBI:456216"/>
        <dbReference type="EC" id="2.7.1.148"/>
    </reaction>
</comment>
<dbReference type="PIRSF" id="PIRSF010376">
    <property type="entry name" value="IspE"/>
    <property type="match status" value="1"/>
</dbReference>
<evidence type="ECO:0000256" key="10">
    <source>
        <dbReference type="HAMAP-Rule" id="MF_00061"/>
    </source>
</evidence>
<dbReference type="RefSeq" id="WP_106666383.1">
    <property type="nucleotide sequence ID" value="NZ_PGGM01000013.1"/>
</dbReference>
<evidence type="ECO:0000256" key="9">
    <source>
        <dbReference type="ARBA" id="ARBA00032554"/>
    </source>
</evidence>
<evidence type="ECO:0000259" key="11">
    <source>
        <dbReference type="Pfam" id="PF00288"/>
    </source>
</evidence>
<dbReference type="Proteomes" id="UP000241764">
    <property type="component" value="Unassembled WGS sequence"/>
</dbReference>
<dbReference type="SUPFAM" id="SSF55060">
    <property type="entry name" value="GHMP Kinase, C-terminal domain"/>
    <property type="match status" value="1"/>
</dbReference>
<evidence type="ECO:0000256" key="1">
    <source>
        <dbReference type="ARBA" id="ARBA00009684"/>
    </source>
</evidence>
<comment type="pathway">
    <text evidence="10">Isoprenoid biosynthesis; isopentenyl diphosphate biosynthesis via DXP pathway; isopentenyl diphosphate from 1-deoxy-D-xylulose 5-phosphate: step 3/6.</text>
</comment>
<feature type="binding site" evidence="10">
    <location>
        <begin position="102"/>
        <end position="112"/>
    </location>
    <ligand>
        <name>ATP</name>
        <dbReference type="ChEBI" id="CHEBI:30616"/>
    </ligand>
</feature>
<feature type="domain" description="GHMP kinase C-terminal" evidence="12">
    <location>
        <begin position="217"/>
        <end position="278"/>
    </location>
</feature>
<dbReference type="GO" id="GO:0016114">
    <property type="term" value="P:terpenoid biosynthetic process"/>
    <property type="evidence" value="ECO:0007669"/>
    <property type="project" value="UniProtKB-UniRule"/>
</dbReference>
<evidence type="ECO:0000256" key="6">
    <source>
        <dbReference type="ARBA" id="ARBA00022777"/>
    </source>
</evidence>
<evidence type="ECO:0000256" key="3">
    <source>
        <dbReference type="ARBA" id="ARBA00017473"/>
    </source>
</evidence>
<evidence type="ECO:0000313" key="14">
    <source>
        <dbReference type="Proteomes" id="UP000241764"/>
    </source>
</evidence>
<comment type="similarity">
    <text evidence="1 10">Belongs to the GHMP kinase family. IspE subfamily.</text>
</comment>
<dbReference type="EC" id="2.7.1.148" evidence="2 10"/>
<dbReference type="PANTHER" id="PTHR43527:SF2">
    <property type="entry name" value="4-DIPHOSPHOCYTIDYL-2-C-METHYL-D-ERYTHRITOL KINASE, CHLOROPLASTIC"/>
    <property type="match status" value="1"/>
</dbReference>
<dbReference type="InterPro" id="IPR036554">
    <property type="entry name" value="GHMP_kinase_C_sf"/>
</dbReference>
<keyword evidence="8 10" id="KW-0414">Isoprene biosynthesis</keyword>
<dbReference type="Pfam" id="PF00288">
    <property type="entry name" value="GHMP_kinases_N"/>
    <property type="match status" value="1"/>
</dbReference>
<feature type="active site" evidence="10">
    <location>
        <position position="144"/>
    </location>
</feature>
<dbReference type="GO" id="GO:0019288">
    <property type="term" value="P:isopentenyl diphosphate biosynthetic process, methylerythritol 4-phosphate pathway"/>
    <property type="evidence" value="ECO:0007669"/>
    <property type="project" value="UniProtKB-UniRule"/>
</dbReference>
<dbReference type="SUPFAM" id="SSF54211">
    <property type="entry name" value="Ribosomal protein S5 domain 2-like"/>
    <property type="match status" value="1"/>
</dbReference>
<name>A0A2P7B470_9HYPH</name>
<comment type="caution">
    <text evidence="13">The sequence shown here is derived from an EMBL/GenBank/DDBJ whole genome shotgun (WGS) entry which is preliminary data.</text>
</comment>
<evidence type="ECO:0000256" key="4">
    <source>
        <dbReference type="ARBA" id="ARBA00022679"/>
    </source>
</evidence>
<dbReference type="PANTHER" id="PTHR43527">
    <property type="entry name" value="4-DIPHOSPHOCYTIDYL-2-C-METHYL-D-ERYTHRITOL KINASE, CHLOROPLASTIC"/>
    <property type="match status" value="1"/>
</dbReference>
<evidence type="ECO:0000313" key="13">
    <source>
        <dbReference type="EMBL" id="PSH61262.1"/>
    </source>
</evidence>
<feature type="domain" description="GHMP kinase N-terminal" evidence="11">
    <location>
        <begin position="73"/>
        <end position="151"/>
    </location>
</feature>
<sequence>MLDSLDGTISLIAPAKINLALHVTGRRSDGYHLLDSLVVFARFGDRVSVKRSAADTFEMSGTFGSRLPDDEDNLVLQARNALRRRFPEQAIPVAIHLEKYLPIASGIGGGSSDAAATLRALAALWRVEADVAQLAEIGLPLGADVPMCLQGRPLVAKGIGEDIERLAAFPHLPMVLANSGVSISTPQVFAVLERRDNPPLPEMPDLFTVGDVCTYLAETGNHLFSAAEKLTPAIGDTMNALQNTTPRLVRMSGSGGTCFAIYDSDADAEAAAAKLKQSNPDWFVVATNSVMEGD</sequence>
<reference evidence="14" key="1">
    <citation type="submission" date="2017-11" db="EMBL/GenBank/DDBJ databases">
        <authorList>
            <person name="Kuznetsova I."/>
            <person name="Sazanova A."/>
            <person name="Chirak E."/>
            <person name="Safronova V."/>
            <person name="Willems A."/>
        </authorList>
    </citation>
    <scope>NUCLEOTIDE SEQUENCE [LARGE SCALE GENOMIC DNA]</scope>
    <source>
        <strain evidence="14">CCBAU 03422</strain>
    </source>
</reference>
<feature type="active site" evidence="10">
    <location>
        <position position="16"/>
    </location>
</feature>
<dbReference type="InterPro" id="IPR020568">
    <property type="entry name" value="Ribosomal_Su5_D2-typ_SF"/>
</dbReference>
<gene>
    <name evidence="10" type="primary">ispE</name>
    <name evidence="13" type="ORF">CU103_23085</name>
</gene>
<dbReference type="InterPro" id="IPR014721">
    <property type="entry name" value="Ribsml_uS5_D2-typ_fold_subgr"/>
</dbReference>